<evidence type="ECO:0000313" key="3">
    <source>
        <dbReference type="Proteomes" id="UP000053593"/>
    </source>
</evidence>
<dbReference type="AlphaFoldDB" id="A0A0D0C6P2"/>
<accession>A0A0D0C6P2</accession>
<keyword evidence="3" id="KW-1185">Reference proteome</keyword>
<protein>
    <submittedName>
        <fullName evidence="2">Uncharacterized protein</fullName>
    </submittedName>
</protein>
<dbReference type="HOGENOM" id="CLU_631697_0_0_1"/>
<proteinExistence type="predicted"/>
<sequence length="440" mass="49875">MSSSVSATRQSFENPKSRFHFAPDVGTYISFSLDVKQSLDLLRCDVHEEFEEAIRNFPVRNYVAIVQDYPSSLPIPDVPYQCTTIRLLQQGLPEPIPEFCLEPHMCYPVVPEMSHPLNRPPIRTNMPLPWEGCYHLSCLDAEVCIPQSHFDYANATSMDDNDWLRSYRYCREDAVARANRKKSQSGETTDTPIQPNDEPAQELVQESSSESFESEADDECSSPPAPHPPSQRLDPTKYKFYEDGTIDWYATEFGDEPNGEVYAEVDEESVDDLDACSESIRWLSDDEDGFQDEDEGPEDVDERIPSMNAMFEALKPFDGYMPDGSIVPVINFTPDLSGIPSLFSAEQFYRDFKAAKALLKQCVEDPPVPTLIVIEETRKETSSTAREGCVPEAAQESVQRTIRRPISAFRKRIEKVGDALKMSRIGKLFKRVLCRSNTKN</sequence>
<feature type="region of interest" description="Disordered" evidence="1">
    <location>
        <begin position="178"/>
        <end position="236"/>
    </location>
</feature>
<feature type="compositionally biased region" description="Polar residues" evidence="1">
    <location>
        <begin position="185"/>
        <end position="194"/>
    </location>
</feature>
<organism evidence="2 3">
    <name type="scientific">Collybiopsis luxurians FD-317 M1</name>
    <dbReference type="NCBI Taxonomy" id="944289"/>
    <lineage>
        <taxon>Eukaryota</taxon>
        <taxon>Fungi</taxon>
        <taxon>Dikarya</taxon>
        <taxon>Basidiomycota</taxon>
        <taxon>Agaricomycotina</taxon>
        <taxon>Agaricomycetes</taxon>
        <taxon>Agaricomycetidae</taxon>
        <taxon>Agaricales</taxon>
        <taxon>Marasmiineae</taxon>
        <taxon>Omphalotaceae</taxon>
        <taxon>Collybiopsis</taxon>
        <taxon>Collybiopsis luxurians</taxon>
    </lineage>
</organism>
<evidence type="ECO:0000256" key="1">
    <source>
        <dbReference type="SAM" id="MobiDB-lite"/>
    </source>
</evidence>
<dbReference type="Proteomes" id="UP000053593">
    <property type="component" value="Unassembled WGS sequence"/>
</dbReference>
<gene>
    <name evidence="2" type="ORF">GYMLUDRAFT_246223</name>
</gene>
<dbReference type="EMBL" id="KN834786">
    <property type="protein sequence ID" value="KIK58184.1"/>
    <property type="molecule type" value="Genomic_DNA"/>
</dbReference>
<reference evidence="2 3" key="1">
    <citation type="submission" date="2014-04" db="EMBL/GenBank/DDBJ databases">
        <title>Evolutionary Origins and Diversification of the Mycorrhizal Mutualists.</title>
        <authorList>
            <consortium name="DOE Joint Genome Institute"/>
            <consortium name="Mycorrhizal Genomics Consortium"/>
            <person name="Kohler A."/>
            <person name="Kuo A."/>
            <person name="Nagy L.G."/>
            <person name="Floudas D."/>
            <person name="Copeland A."/>
            <person name="Barry K.W."/>
            <person name="Cichocki N."/>
            <person name="Veneault-Fourrey C."/>
            <person name="LaButti K."/>
            <person name="Lindquist E.A."/>
            <person name="Lipzen A."/>
            <person name="Lundell T."/>
            <person name="Morin E."/>
            <person name="Murat C."/>
            <person name="Riley R."/>
            <person name="Ohm R."/>
            <person name="Sun H."/>
            <person name="Tunlid A."/>
            <person name="Henrissat B."/>
            <person name="Grigoriev I.V."/>
            <person name="Hibbett D.S."/>
            <person name="Martin F."/>
        </authorList>
    </citation>
    <scope>NUCLEOTIDE SEQUENCE [LARGE SCALE GENOMIC DNA]</scope>
    <source>
        <strain evidence="2 3">FD-317 M1</strain>
    </source>
</reference>
<name>A0A0D0C6P2_9AGAR</name>
<dbReference type="OrthoDB" id="3053346at2759"/>
<evidence type="ECO:0000313" key="2">
    <source>
        <dbReference type="EMBL" id="KIK58184.1"/>
    </source>
</evidence>